<name>A0A2W7NE84_9BACT</name>
<dbReference type="AlphaFoldDB" id="A0A2W7NE84"/>
<evidence type="ECO:0000313" key="2">
    <source>
        <dbReference type="Proteomes" id="UP000249239"/>
    </source>
</evidence>
<dbReference type="EMBL" id="QKZK01000083">
    <property type="protein sequence ID" value="PZX09632.1"/>
    <property type="molecule type" value="Genomic_DNA"/>
</dbReference>
<dbReference type="RefSeq" id="WP_111447294.1">
    <property type="nucleotide sequence ID" value="NZ_QKZK01000083.1"/>
</dbReference>
<gene>
    <name evidence="1" type="ORF">LX69_03545</name>
</gene>
<proteinExistence type="predicted"/>
<keyword evidence="2" id="KW-1185">Reference proteome</keyword>
<evidence type="ECO:0000313" key="1">
    <source>
        <dbReference type="EMBL" id="PZX09632.1"/>
    </source>
</evidence>
<dbReference type="OrthoDB" id="1416897at2"/>
<accession>A0A2W7NE84</accession>
<dbReference type="Proteomes" id="UP000249239">
    <property type="component" value="Unassembled WGS sequence"/>
</dbReference>
<reference evidence="1 2" key="1">
    <citation type="submission" date="2018-06" db="EMBL/GenBank/DDBJ databases">
        <title>Genomic Encyclopedia of Archaeal and Bacterial Type Strains, Phase II (KMG-II): from individual species to whole genera.</title>
        <authorList>
            <person name="Goeker M."/>
        </authorList>
    </citation>
    <scope>NUCLEOTIDE SEQUENCE [LARGE SCALE GENOMIC DNA]</scope>
    <source>
        <strain evidence="1 2">DSM 6779</strain>
    </source>
</reference>
<protein>
    <submittedName>
        <fullName evidence="1">Uncharacterized protein</fullName>
    </submittedName>
</protein>
<comment type="caution">
    <text evidence="1">The sequence shown here is derived from an EMBL/GenBank/DDBJ whole genome shotgun (WGS) entry which is preliminary data.</text>
</comment>
<organism evidence="1 2">
    <name type="scientific">Breznakibacter xylanolyticus</name>
    <dbReference type="NCBI Taxonomy" id="990"/>
    <lineage>
        <taxon>Bacteria</taxon>
        <taxon>Pseudomonadati</taxon>
        <taxon>Bacteroidota</taxon>
        <taxon>Bacteroidia</taxon>
        <taxon>Marinilabiliales</taxon>
        <taxon>Marinilabiliaceae</taxon>
        <taxon>Breznakibacter</taxon>
    </lineage>
</organism>
<sequence length="237" mass="25694">MASSIESSYGAKLRKAQDLLTYIQSFAGYAPPRTQESVAGFTALITSISTSNTTTANSLQQYKSAVASRQNAYKGTATSIDKLLSPIKGAVDAQFGKKSPESAAIASQIKTMRATKLVKLPTDPTKTEQEKTVSQSERSHGSIVQNFNNLINTLQQFSGFNPSNNNLKIATLQTTSAQVTTLNNTVAQRIVSLKTAQSSRAALYADLNDRVQRIKSYVKAQYGIQSNEYNLIKGIKI</sequence>